<gene>
    <name evidence="10" type="primary">queC</name>
    <name evidence="11" type="ORF">ACFSL4_22260</name>
</gene>
<dbReference type="EMBL" id="JBHUDX010000062">
    <property type="protein sequence ID" value="MFD1660850.1"/>
    <property type="molecule type" value="Genomic_DNA"/>
</dbReference>
<evidence type="ECO:0000256" key="2">
    <source>
        <dbReference type="ARBA" id="ARBA00022598"/>
    </source>
</evidence>
<reference evidence="12" key="1">
    <citation type="journal article" date="2019" name="Int. J. Syst. Evol. Microbiol.">
        <title>The Global Catalogue of Microorganisms (GCM) 10K type strain sequencing project: providing services to taxonomists for standard genome sequencing and annotation.</title>
        <authorList>
            <consortium name="The Broad Institute Genomics Platform"/>
            <consortium name="The Broad Institute Genome Sequencing Center for Infectious Disease"/>
            <person name="Wu L."/>
            <person name="Ma J."/>
        </authorList>
    </citation>
    <scope>NUCLEOTIDE SEQUENCE [LARGE SCALE GENOMIC DNA]</scope>
    <source>
        <strain evidence="12">CGMCC 1.12470</strain>
    </source>
</reference>
<accession>A0ABW4IY11</accession>
<dbReference type="RefSeq" id="WP_381085652.1">
    <property type="nucleotide sequence ID" value="NZ_JBHUDX010000062.1"/>
</dbReference>
<feature type="binding site" evidence="10">
    <location>
        <position position="199"/>
    </location>
    <ligand>
        <name>Zn(2+)</name>
        <dbReference type="ChEBI" id="CHEBI:29105"/>
    </ligand>
</feature>
<evidence type="ECO:0000313" key="12">
    <source>
        <dbReference type="Proteomes" id="UP001597261"/>
    </source>
</evidence>
<dbReference type="HAMAP" id="MF_01633">
    <property type="entry name" value="QueC"/>
    <property type="match status" value="1"/>
</dbReference>
<evidence type="ECO:0000256" key="1">
    <source>
        <dbReference type="ARBA" id="ARBA00005061"/>
    </source>
</evidence>
<evidence type="ECO:0000256" key="4">
    <source>
        <dbReference type="ARBA" id="ARBA00022741"/>
    </source>
</evidence>
<organism evidence="11 12">
    <name type="scientific">Streptomyces caeni</name>
    <dbReference type="NCBI Taxonomy" id="2307231"/>
    <lineage>
        <taxon>Bacteria</taxon>
        <taxon>Bacillati</taxon>
        <taxon>Actinomycetota</taxon>
        <taxon>Actinomycetes</taxon>
        <taxon>Kitasatosporales</taxon>
        <taxon>Streptomycetaceae</taxon>
        <taxon>Streptomyces</taxon>
    </lineage>
</organism>
<dbReference type="PIRSF" id="PIRSF006293">
    <property type="entry name" value="ExsB"/>
    <property type="match status" value="1"/>
</dbReference>
<feature type="binding site" evidence="10">
    <location>
        <position position="196"/>
    </location>
    <ligand>
        <name>Zn(2+)</name>
        <dbReference type="ChEBI" id="CHEBI:29105"/>
    </ligand>
</feature>
<evidence type="ECO:0000313" key="11">
    <source>
        <dbReference type="EMBL" id="MFD1660850.1"/>
    </source>
</evidence>
<dbReference type="PANTHER" id="PTHR42914">
    <property type="entry name" value="7-CYANO-7-DEAZAGUANINE SYNTHASE"/>
    <property type="match status" value="1"/>
</dbReference>
<keyword evidence="6 10" id="KW-0067">ATP-binding</keyword>
<feature type="binding site" evidence="10">
    <location>
        <position position="202"/>
    </location>
    <ligand>
        <name>Zn(2+)</name>
        <dbReference type="ChEBI" id="CHEBI:29105"/>
    </ligand>
</feature>
<dbReference type="PANTHER" id="PTHR42914:SF1">
    <property type="entry name" value="7-CYANO-7-DEAZAGUANINE SYNTHASE"/>
    <property type="match status" value="1"/>
</dbReference>
<keyword evidence="5 10" id="KW-0862">Zinc</keyword>
<comment type="pathway">
    <text evidence="1 10">Purine metabolism; 7-cyano-7-deazaguanine biosynthesis.</text>
</comment>
<keyword evidence="2 10" id="KW-0436">Ligase</keyword>
<evidence type="ECO:0000256" key="10">
    <source>
        <dbReference type="HAMAP-Rule" id="MF_01633"/>
    </source>
</evidence>
<feature type="binding site" evidence="10">
    <location>
        <begin position="8"/>
        <end position="18"/>
    </location>
    <ligand>
        <name>ATP</name>
        <dbReference type="ChEBI" id="CHEBI:30616"/>
    </ligand>
</feature>
<dbReference type="CDD" id="cd01995">
    <property type="entry name" value="QueC-like"/>
    <property type="match status" value="1"/>
</dbReference>
<dbReference type="Proteomes" id="UP001597261">
    <property type="component" value="Unassembled WGS sequence"/>
</dbReference>
<dbReference type="Gene3D" id="3.40.50.620">
    <property type="entry name" value="HUPs"/>
    <property type="match status" value="1"/>
</dbReference>
<evidence type="ECO:0000256" key="3">
    <source>
        <dbReference type="ARBA" id="ARBA00022723"/>
    </source>
</evidence>
<name>A0ABW4IY11_9ACTN</name>
<evidence type="ECO:0000256" key="6">
    <source>
        <dbReference type="ARBA" id="ARBA00022840"/>
    </source>
</evidence>
<keyword evidence="4 10" id="KW-0547">Nucleotide-binding</keyword>
<evidence type="ECO:0000256" key="9">
    <source>
        <dbReference type="ARBA" id="ARBA00047890"/>
    </source>
</evidence>
<evidence type="ECO:0000256" key="5">
    <source>
        <dbReference type="ARBA" id="ARBA00022833"/>
    </source>
</evidence>
<dbReference type="InterPro" id="IPR018317">
    <property type="entry name" value="QueC"/>
</dbReference>
<feature type="binding site" evidence="10">
    <location>
        <position position="188"/>
    </location>
    <ligand>
        <name>Zn(2+)</name>
        <dbReference type="ChEBI" id="CHEBI:29105"/>
    </ligand>
</feature>
<evidence type="ECO:0000256" key="7">
    <source>
        <dbReference type="ARBA" id="ARBA00037993"/>
    </source>
</evidence>
<keyword evidence="12" id="KW-1185">Reference proteome</keyword>
<keyword evidence="3 10" id="KW-0479">Metal-binding</keyword>
<protein>
    <recommendedName>
        <fullName evidence="8 10">7-cyano-7-deazaguanine synthase</fullName>
        <ecNumber evidence="8 10">6.3.4.20</ecNumber>
    </recommendedName>
    <alternativeName>
        <fullName evidence="10">7-cyano-7-carbaguanine synthase</fullName>
    </alternativeName>
    <alternativeName>
        <fullName evidence="10">PreQ(0) synthase</fullName>
    </alternativeName>
    <alternativeName>
        <fullName evidence="10">Queuosine biosynthesis protein QueC</fullName>
    </alternativeName>
</protein>
<proteinExistence type="inferred from homology"/>
<dbReference type="EC" id="6.3.4.20" evidence="8 10"/>
<comment type="caution">
    <text evidence="11">The sequence shown here is derived from an EMBL/GenBank/DDBJ whole genome shotgun (WGS) entry which is preliminary data.</text>
</comment>
<comment type="cofactor">
    <cofactor evidence="10">
        <name>Zn(2+)</name>
        <dbReference type="ChEBI" id="CHEBI:29105"/>
    </cofactor>
    <text evidence="10">Binds 1 zinc ion per subunit.</text>
</comment>
<comment type="catalytic activity">
    <reaction evidence="9 10">
        <text>7-carboxy-7-carbaguanine + NH4(+) + 2 ATP = 7-cyano-7-carbaguanine + 2 AMP + 2 diphosphate + 2 H(+)</text>
        <dbReference type="Rhea" id="RHEA:27982"/>
        <dbReference type="ChEBI" id="CHEBI:15378"/>
        <dbReference type="ChEBI" id="CHEBI:28938"/>
        <dbReference type="ChEBI" id="CHEBI:30616"/>
        <dbReference type="ChEBI" id="CHEBI:33019"/>
        <dbReference type="ChEBI" id="CHEBI:45075"/>
        <dbReference type="ChEBI" id="CHEBI:61036"/>
        <dbReference type="ChEBI" id="CHEBI:456215"/>
        <dbReference type="EC" id="6.3.4.20"/>
    </reaction>
</comment>
<comment type="similarity">
    <text evidence="7 10">Belongs to the QueC family.</text>
</comment>
<sequence>MRRTVAVVSGGIDSVTMAHHLAAEGHDVQVLSIDYGQRHRKELEFAAAAAERLGAPYEEVDLRSLRSVMRGSSLTDPSVAVPRPDRLVGGRNPNIVPNRNAVLLSVAFALAVTVQADAVAFGVMAEDVGPSDTSPEFLRLFLEMERVATKGSLAPGVELLAPLIELPKTGVVALGEKLGVPWNQTWTCFRGEDIHCGACAACAERRGAFADLGITDPTVYREAPRPQ</sequence>
<comment type="function">
    <text evidence="10">Catalyzes the ATP-dependent conversion of 7-carboxy-7-deazaguanine (CDG) to 7-cyano-7-deazaguanine (preQ(0)).</text>
</comment>
<keyword evidence="10" id="KW-0671">Queuosine biosynthesis</keyword>
<dbReference type="InterPro" id="IPR014729">
    <property type="entry name" value="Rossmann-like_a/b/a_fold"/>
</dbReference>
<dbReference type="Pfam" id="PF06508">
    <property type="entry name" value="QueC"/>
    <property type="match status" value="1"/>
</dbReference>
<evidence type="ECO:0000256" key="8">
    <source>
        <dbReference type="ARBA" id="ARBA00039149"/>
    </source>
</evidence>
<dbReference type="SUPFAM" id="SSF52402">
    <property type="entry name" value="Adenine nucleotide alpha hydrolases-like"/>
    <property type="match status" value="1"/>
</dbReference>